<comment type="caution">
    <text evidence="2">The sequence shown here is derived from an EMBL/GenBank/DDBJ whole genome shotgun (WGS) entry which is preliminary data.</text>
</comment>
<proteinExistence type="predicted"/>
<evidence type="ECO:0000313" key="2">
    <source>
        <dbReference type="EMBL" id="NKY49931.1"/>
    </source>
</evidence>
<dbReference type="SUPFAM" id="SSF50475">
    <property type="entry name" value="FMN-binding split barrel"/>
    <property type="match status" value="1"/>
</dbReference>
<dbReference type="RefSeq" id="WP_067870474.1">
    <property type="nucleotide sequence ID" value="NZ_JAAXOP010000003.1"/>
</dbReference>
<feature type="domain" description="DUF2470" evidence="1">
    <location>
        <begin position="167"/>
        <end position="236"/>
    </location>
</feature>
<sequence>MSRTITSAAPSAAERIRSACAHAETSVLALPGTDPIPTSVHHLRACGDVVIAVARNSAAVAAAAAEVGSPGVLELTDLAPLPLRERVRALVWLRGRVRAVPGHAQRALAAQVAGEYPHPGLLDVGHTTTLLRVVLESAVVADAAGAESVCPHDLRSADADPFRELESAWLQHMDSDHADVIARLSRHLPVRLRGGSIRPLAIDRYGITLRIEGPENDHDARLSFHAPVDTVESLSRAIRLLAGCPFFDRLHGSERPS</sequence>
<keyword evidence="3" id="KW-1185">Reference proteome</keyword>
<gene>
    <name evidence="2" type="ORF">HGA08_06850</name>
</gene>
<evidence type="ECO:0000313" key="3">
    <source>
        <dbReference type="Proteomes" id="UP000565711"/>
    </source>
</evidence>
<dbReference type="InterPro" id="IPR037119">
    <property type="entry name" value="Haem_oxidase_HugZ-like_sf"/>
</dbReference>
<evidence type="ECO:0000259" key="1">
    <source>
        <dbReference type="Pfam" id="PF10615"/>
    </source>
</evidence>
<accession>A0A846XX21</accession>
<dbReference type="Gene3D" id="3.20.180.10">
    <property type="entry name" value="PNP-oxidase-like"/>
    <property type="match status" value="1"/>
</dbReference>
<dbReference type="Proteomes" id="UP000565711">
    <property type="component" value="Unassembled WGS sequence"/>
</dbReference>
<organism evidence="2 3">
    <name type="scientific">Nocardia vermiculata</name>
    <dbReference type="NCBI Taxonomy" id="257274"/>
    <lineage>
        <taxon>Bacteria</taxon>
        <taxon>Bacillati</taxon>
        <taxon>Actinomycetota</taxon>
        <taxon>Actinomycetes</taxon>
        <taxon>Mycobacteriales</taxon>
        <taxon>Nocardiaceae</taxon>
        <taxon>Nocardia</taxon>
    </lineage>
</organism>
<name>A0A846XX21_9NOCA</name>
<reference evidence="2 3" key="1">
    <citation type="submission" date="2020-04" db="EMBL/GenBank/DDBJ databases">
        <title>MicrobeNet Type strains.</title>
        <authorList>
            <person name="Nicholson A.C."/>
        </authorList>
    </citation>
    <scope>NUCLEOTIDE SEQUENCE [LARGE SCALE GENOMIC DNA]</scope>
    <source>
        <strain evidence="2 3">JCM 12354</strain>
    </source>
</reference>
<dbReference type="EMBL" id="JAAXOP010000003">
    <property type="protein sequence ID" value="NKY49931.1"/>
    <property type="molecule type" value="Genomic_DNA"/>
</dbReference>
<dbReference type="AlphaFoldDB" id="A0A846XX21"/>
<dbReference type="Pfam" id="PF10615">
    <property type="entry name" value="DUF2470"/>
    <property type="match status" value="1"/>
</dbReference>
<protein>
    <submittedName>
        <fullName evidence="2">DUF2470 domain-containing protein</fullName>
    </submittedName>
</protein>
<dbReference type="InterPro" id="IPR019595">
    <property type="entry name" value="DUF2470"/>
</dbReference>